<evidence type="ECO:0000256" key="4">
    <source>
        <dbReference type="ARBA" id="ARBA00022801"/>
    </source>
</evidence>
<dbReference type="SUPFAM" id="SSF50630">
    <property type="entry name" value="Acid proteases"/>
    <property type="match status" value="1"/>
</dbReference>
<evidence type="ECO:0000256" key="2">
    <source>
        <dbReference type="ARBA" id="ARBA00022670"/>
    </source>
</evidence>
<dbReference type="PROSITE" id="PS51767">
    <property type="entry name" value="PEPTIDASE_A1"/>
    <property type="match status" value="1"/>
</dbReference>
<dbReference type="InterPro" id="IPR021109">
    <property type="entry name" value="Peptidase_aspartic_dom_sf"/>
</dbReference>
<dbReference type="CDD" id="cd05476">
    <property type="entry name" value="pepsin_A_like_plant"/>
    <property type="match status" value="1"/>
</dbReference>
<sequence length="522" mass="57129">MASSSSSSSSSCSSSRTFATKFSSIKVIFLLILAALLGSAMVIKPVEAAAAEDTRLQTQTPLALPPAKPSFRRQQAYPFGCNRPGPCPPLGKVKARQYGEDACGSLITCIESRVWLRMDVRFCALRVNMDISASCSWAIKSSMDRYTYLKARAKLSSTMDEVRGGVKPDYGGVSFFVNFSIGQPPVPQLVVMDTGSNLLWIQCLPCITCFDQLSPIFDPSKSTTYTNLSCNSSYCVFDPFSENCETCSYYLKYDDGSTTRGDLGMEELGFMTSFEGTMTSTVSNTVFGCGHKNDGFNGLASGVLGLGPNKKFSLMSHLGSKFSYCIGSITDPHYEHNQFIIGDGTKIEGYATPLEVYNNLYYITLQGISVGEKLLEINSDTFKRVPSGDGGVVIDTGTTDIYLERGGYNSLIEEVQSLASGLLEKVSNVFDDNRLCYKGRVSQDLIGFPVVTFHFDGGADLVLDAEAMFEQNGEAEFCMAVMPAGHQDLTVIGIRAQQYYNVAYDLTDKKLYFQRMDCEVLD</sequence>
<evidence type="ECO:0000256" key="1">
    <source>
        <dbReference type="ARBA" id="ARBA00007447"/>
    </source>
</evidence>
<dbReference type="AlphaFoldDB" id="A0A6A4M7V9"/>
<protein>
    <recommendedName>
        <fullName evidence="6">Peptidase A1 domain-containing protein</fullName>
    </recommendedName>
</protein>
<comment type="caution">
    <text evidence="7">The sequence shown here is derived from an EMBL/GenBank/DDBJ whole genome shotgun (WGS) entry which is preliminary data.</text>
</comment>
<dbReference type="Pfam" id="PF14541">
    <property type="entry name" value="TAXi_C"/>
    <property type="match status" value="1"/>
</dbReference>
<keyword evidence="3" id="KW-0064">Aspartyl protease</keyword>
<dbReference type="Pfam" id="PF14543">
    <property type="entry name" value="TAXi_N"/>
    <property type="match status" value="1"/>
</dbReference>
<dbReference type="Gene3D" id="2.40.70.10">
    <property type="entry name" value="Acid Proteases"/>
    <property type="match status" value="2"/>
</dbReference>
<dbReference type="InterPro" id="IPR034161">
    <property type="entry name" value="Pepsin-like_plant"/>
</dbReference>
<proteinExistence type="inferred from homology"/>
<comment type="similarity">
    <text evidence="1">Belongs to the peptidase A1 family.</text>
</comment>
<evidence type="ECO:0000256" key="5">
    <source>
        <dbReference type="ARBA" id="ARBA00023180"/>
    </source>
</evidence>
<dbReference type="InterPro" id="IPR032861">
    <property type="entry name" value="TAXi_N"/>
</dbReference>
<dbReference type="FunFam" id="2.40.70.10:FF:000033">
    <property type="entry name" value="Aspartyl protease family protein"/>
    <property type="match status" value="1"/>
</dbReference>
<name>A0A6A4M7V9_9ERIC</name>
<keyword evidence="8" id="KW-1185">Reference proteome</keyword>
<accession>A0A6A4M7V9</accession>
<gene>
    <name evidence="7" type="ORF">C3L33_03859</name>
</gene>
<dbReference type="PANTHER" id="PTHR47967">
    <property type="entry name" value="OS07G0603500 PROTEIN-RELATED"/>
    <property type="match status" value="1"/>
</dbReference>
<evidence type="ECO:0000313" key="8">
    <source>
        <dbReference type="Proteomes" id="UP000428333"/>
    </source>
</evidence>
<keyword evidence="5" id="KW-0325">Glycoprotein</keyword>
<evidence type="ECO:0000259" key="6">
    <source>
        <dbReference type="PROSITE" id="PS51767"/>
    </source>
</evidence>
<dbReference type="InterPro" id="IPR032799">
    <property type="entry name" value="TAXi_C"/>
</dbReference>
<feature type="non-terminal residue" evidence="7">
    <location>
        <position position="1"/>
    </location>
</feature>
<keyword evidence="2" id="KW-0645">Protease</keyword>
<organism evidence="7 8">
    <name type="scientific">Rhododendron williamsianum</name>
    <dbReference type="NCBI Taxonomy" id="262921"/>
    <lineage>
        <taxon>Eukaryota</taxon>
        <taxon>Viridiplantae</taxon>
        <taxon>Streptophyta</taxon>
        <taxon>Embryophyta</taxon>
        <taxon>Tracheophyta</taxon>
        <taxon>Spermatophyta</taxon>
        <taxon>Magnoliopsida</taxon>
        <taxon>eudicotyledons</taxon>
        <taxon>Gunneridae</taxon>
        <taxon>Pentapetalae</taxon>
        <taxon>asterids</taxon>
        <taxon>Ericales</taxon>
        <taxon>Ericaceae</taxon>
        <taxon>Ericoideae</taxon>
        <taxon>Rhodoreae</taxon>
        <taxon>Rhododendron</taxon>
    </lineage>
</organism>
<dbReference type="GO" id="GO:0006508">
    <property type="term" value="P:proteolysis"/>
    <property type="evidence" value="ECO:0007669"/>
    <property type="project" value="UniProtKB-KW"/>
</dbReference>
<keyword evidence="4" id="KW-0378">Hydrolase</keyword>
<dbReference type="GO" id="GO:0004190">
    <property type="term" value="F:aspartic-type endopeptidase activity"/>
    <property type="evidence" value="ECO:0007669"/>
    <property type="project" value="UniProtKB-KW"/>
</dbReference>
<evidence type="ECO:0000256" key="3">
    <source>
        <dbReference type="ARBA" id="ARBA00022750"/>
    </source>
</evidence>
<evidence type="ECO:0000313" key="7">
    <source>
        <dbReference type="EMBL" id="KAE9464214.1"/>
    </source>
</evidence>
<dbReference type="InterPro" id="IPR051708">
    <property type="entry name" value="Plant_Aspart_Prot_A1"/>
</dbReference>
<reference evidence="7 8" key="1">
    <citation type="journal article" date="2019" name="Genome Biol. Evol.">
        <title>The Rhododendron genome and chromosomal organization provide insight into shared whole-genome duplications across the heath family (Ericaceae).</title>
        <authorList>
            <person name="Soza V.L."/>
            <person name="Lindsley D."/>
            <person name="Waalkes A."/>
            <person name="Ramage E."/>
            <person name="Patwardhan R.P."/>
            <person name="Burton J.N."/>
            <person name="Adey A."/>
            <person name="Kumar A."/>
            <person name="Qiu R."/>
            <person name="Shendure J."/>
            <person name="Hall B."/>
        </authorList>
    </citation>
    <scope>NUCLEOTIDE SEQUENCE [LARGE SCALE GENOMIC DNA]</scope>
    <source>
        <strain evidence="7">RSF 1966-606</strain>
    </source>
</reference>
<dbReference type="GO" id="GO:0005576">
    <property type="term" value="C:extracellular region"/>
    <property type="evidence" value="ECO:0007669"/>
    <property type="project" value="TreeGrafter"/>
</dbReference>
<feature type="domain" description="Peptidase A1" evidence="6">
    <location>
        <begin position="175"/>
        <end position="514"/>
    </location>
</feature>
<dbReference type="Proteomes" id="UP000428333">
    <property type="component" value="Linkage Group LG02"/>
</dbReference>
<dbReference type="InterPro" id="IPR033121">
    <property type="entry name" value="PEPTIDASE_A1"/>
</dbReference>
<dbReference type="EMBL" id="QEFC01000341">
    <property type="protein sequence ID" value="KAE9464214.1"/>
    <property type="molecule type" value="Genomic_DNA"/>
</dbReference>
<dbReference type="PANTHER" id="PTHR47967:SF14">
    <property type="entry name" value="EUKARYOTIC ASPARTYL PROTEASE FAMILY PROTEIN"/>
    <property type="match status" value="1"/>
</dbReference>
<dbReference type="OrthoDB" id="2747330at2759"/>